<dbReference type="Pfam" id="PF01451">
    <property type="entry name" value="LMWPc"/>
    <property type="match status" value="1"/>
</dbReference>
<dbReference type="Proteomes" id="UP000244338">
    <property type="component" value="Unassembled WGS sequence"/>
</dbReference>
<comment type="caution">
    <text evidence="6">The sequence shown here is derived from an EMBL/GenBank/DDBJ whole genome shotgun (WGS) entry which is preliminary data.</text>
</comment>
<dbReference type="PANTHER" id="PTHR11717">
    <property type="entry name" value="LOW MOLECULAR WEIGHT PROTEIN TYROSINE PHOSPHATASE"/>
    <property type="match status" value="1"/>
</dbReference>
<name>A0A2R6Y443_9BACL</name>
<protein>
    <submittedName>
        <fullName evidence="6">Low molecular weight protein tyrosine phosphatase</fullName>
    </submittedName>
</protein>
<feature type="active site" description="Nucleophile" evidence="4">
    <location>
        <position position="11"/>
    </location>
</feature>
<gene>
    <name evidence="6" type="ORF">BSOLF_1570</name>
</gene>
<accession>A0A2R6Y443</accession>
<dbReference type="AlphaFoldDB" id="A0A2R6Y443"/>
<dbReference type="EMBL" id="PEBX01000007">
    <property type="protein sequence ID" value="PTQ57415.1"/>
    <property type="molecule type" value="Genomic_DNA"/>
</dbReference>
<dbReference type="SUPFAM" id="SSF52788">
    <property type="entry name" value="Phosphotyrosine protein phosphatases I"/>
    <property type="match status" value="1"/>
</dbReference>
<dbReference type="CDD" id="cd16344">
    <property type="entry name" value="LMWPAP"/>
    <property type="match status" value="1"/>
</dbReference>
<evidence type="ECO:0000313" key="6">
    <source>
        <dbReference type="EMBL" id="PTQ57415.1"/>
    </source>
</evidence>
<evidence type="ECO:0000256" key="3">
    <source>
        <dbReference type="ARBA" id="ARBA00022912"/>
    </source>
</evidence>
<sequence length="168" mass="18792">MAPKKRILFVCTGNTCRSPMAEALARRYLGDDQVDVFSAGLFAIEGESASPEAQLVLEEEGIDLSGHRARILTQEMLDQSDLILTMTRAHKKMLLSLYPDHGKKVWTLKGWVASLKGEAIDTDNEDIPDPFGYDVSVYAKTRDELKTLILDVQNIQKKHGEWKSEAEA</sequence>
<feature type="active site" description="Proton donor" evidence="4">
    <location>
        <position position="129"/>
    </location>
</feature>
<evidence type="ECO:0000313" key="7">
    <source>
        <dbReference type="Proteomes" id="UP000244338"/>
    </source>
</evidence>
<dbReference type="PANTHER" id="PTHR11717:SF31">
    <property type="entry name" value="LOW MOLECULAR WEIGHT PROTEIN-TYROSINE-PHOSPHATASE ETP-RELATED"/>
    <property type="match status" value="1"/>
</dbReference>
<dbReference type="GO" id="GO:0004725">
    <property type="term" value="F:protein tyrosine phosphatase activity"/>
    <property type="evidence" value="ECO:0007669"/>
    <property type="project" value="InterPro"/>
</dbReference>
<reference evidence="7" key="1">
    <citation type="journal article" date="2018" name="Sci. Rep.">
        <title>Lignite coal burning seam in the remote Altai Mountains harbors a hydrogen-driven thermophilic microbial community.</title>
        <authorList>
            <person name="Kadnikov V.V."/>
            <person name="Mardanov A.V."/>
            <person name="Ivasenko D.A."/>
            <person name="Antsiferov D.V."/>
            <person name="Beletsky A.V."/>
            <person name="Karnachuk O.V."/>
            <person name="Ravin N.V."/>
        </authorList>
    </citation>
    <scope>NUCLEOTIDE SEQUENCE [LARGE SCALE GENOMIC DNA]</scope>
</reference>
<keyword evidence="2" id="KW-0378">Hydrolase</keyword>
<dbReference type="InterPro" id="IPR050438">
    <property type="entry name" value="LMW_PTPase"/>
</dbReference>
<feature type="active site" evidence="4">
    <location>
        <position position="17"/>
    </location>
</feature>
<dbReference type="InterPro" id="IPR036196">
    <property type="entry name" value="Ptyr_pPase_sf"/>
</dbReference>
<feature type="domain" description="Phosphotyrosine protein phosphatase I" evidence="5">
    <location>
        <begin position="5"/>
        <end position="155"/>
    </location>
</feature>
<keyword evidence="3" id="KW-0904">Protein phosphatase</keyword>
<dbReference type="InterPro" id="IPR017867">
    <property type="entry name" value="Tyr_phospatase_low_mol_wt"/>
</dbReference>
<dbReference type="Gene3D" id="3.40.50.2300">
    <property type="match status" value="1"/>
</dbReference>
<dbReference type="SMART" id="SM00226">
    <property type="entry name" value="LMWPc"/>
    <property type="match status" value="1"/>
</dbReference>
<evidence type="ECO:0000256" key="4">
    <source>
        <dbReference type="PIRSR" id="PIRSR617867-1"/>
    </source>
</evidence>
<evidence type="ECO:0000256" key="1">
    <source>
        <dbReference type="ARBA" id="ARBA00011063"/>
    </source>
</evidence>
<evidence type="ECO:0000259" key="5">
    <source>
        <dbReference type="SMART" id="SM00226"/>
    </source>
</evidence>
<comment type="similarity">
    <text evidence="1">Belongs to the low molecular weight phosphotyrosine protein phosphatase family.</text>
</comment>
<proteinExistence type="inferred from homology"/>
<evidence type="ECO:0000256" key="2">
    <source>
        <dbReference type="ARBA" id="ARBA00022801"/>
    </source>
</evidence>
<dbReference type="InterPro" id="IPR023485">
    <property type="entry name" value="Ptyr_pPase"/>
</dbReference>
<organism evidence="6 7">
    <name type="scientific">Candidatus Carbonibacillus altaicus</name>
    <dbReference type="NCBI Taxonomy" id="2163959"/>
    <lineage>
        <taxon>Bacteria</taxon>
        <taxon>Bacillati</taxon>
        <taxon>Bacillota</taxon>
        <taxon>Bacilli</taxon>
        <taxon>Bacillales</taxon>
        <taxon>Candidatus Carbonibacillus</taxon>
    </lineage>
</organism>
<dbReference type="PRINTS" id="PR00719">
    <property type="entry name" value="LMWPTPASE"/>
</dbReference>